<name>A0AAV6USI9_9ARAC</name>
<feature type="region of interest" description="Disordered" evidence="1">
    <location>
        <begin position="40"/>
        <end position="74"/>
    </location>
</feature>
<keyword evidence="3" id="KW-1185">Reference proteome</keyword>
<gene>
    <name evidence="2" type="ORF">JTE90_010676</name>
</gene>
<evidence type="ECO:0000313" key="2">
    <source>
        <dbReference type="EMBL" id="KAG8186782.1"/>
    </source>
</evidence>
<comment type="caution">
    <text evidence="2">The sequence shown here is derived from an EMBL/GenBank/DDBJ whole genome shotgun (WGS) entry which is preliminary data.</text>
</comment>
<accession>A0AAV6USI9</accession>
<protein>
    <submittedName>
        <fullName evidence="2">Uncharacterized protein</fullName>
    </submittedName>
</protein>
<dbReference type="EMBL" id="JAFNEN010000289">
    <property type="protein sequence ID" value="KAG8186782.1"/>
    <property type="molecule type" value="Genomic_DNA"/>
</dbReference>
<evidence type="ECO:0000313" key="3">
    <source>
        <dbReference type="Proteomes" id="UP000827092"/>
    </source>
</evidence>
<organism evidence="2 3">
    <name type="scientific">Oedothorax gibbosus</name>
    <dbReference type="NCBI Taxonomy" id="931172"/>
    <lineage>
        <taxon>Eukaryota</taxon>
        <taxon>Metazoa</taxon>
        <taxon>Ecdysozoa</taxon>
        <taxon>Arthropoda</taxon>
        <taxon>Chelicerata</taxon>
        <taxon>Arachnida</taxon>
        <taxon>Araneae</taxon>
        <taxon>Araneomorphae</taxon>
        <taxon>Entelegynae</taxon>
        <taxon>Araneoidea</taxon>
        <taxon>Linyphiidae</taxon>
        <taxon>Erigoninae</taxon>
        <taxon>Oedothorax</taxon>
    </lineage>
</organism>
<sequence>MTSNSSFKNESQYLESFENEINILRVPTNDKRLQTSIDLLPTNYKNPKPPLNPASLQHTLPKKKDGPSFGGRPL</sequence>
<evidence type="ECO:0000256" key="1">
    <source>
        <dbReference type="SAM" id="MobiDB-lite"/>
    </source>
</evidence>
<proteinExistence type="predicted"/>
<reference evidence="2 3" key="1">
    <citation type="journal article" date="2022" name="Nat. Ecol. Evol.">
        <title>A masculinizing supergene underlies an exaggerated male reproductive morph in a spider.</title>
        <authorList>
            <person name="Hendrickx F."/>
            <person name="De Corte Z."/>
            <person name="Sonet G."/>
            <person name="Van Belleghem S.M."/>
            <person name="Kostlbacher S."/>
            <person name="Vangestel C."/>
        </authorList>
    </citation>
    <scope>NUCLEOTIDE SEQUENCE [LARGE SCALE GENOMIC DNA]</scope>
    <source>
        <strain evidence="2">W744_W776</strain>
    </source>
</reference>
<dbReference type="Proteomes" id="UP000827092">
    <property type="component" value="Unassembled WGS sequence"/>
</dbReference>
<dbReference type="AlphaFoldDB" id="A0AAV6USI9"/>